<dbReference type="AlphaFoldDB" id="A0A6V8Q706"/>
<dbReference type="Proteomes" id="UP000569018">
    <property type="component" value="Unassembled WGS sequence"/>
</dbReference>
<dbReference type="EMBL" id="BLSD01000284">
    <property type="protein sequence ID" value="GFP40505.1"/>
    <property type="molecule type" value="Genomic_DNA"/>
</dbReference>
<comment type="caution">
    <text evidence="1">The sequence shown here is derived from an EMBL/GenBank/DDBJ whole genome shotgun (WGS) entry which is preliminary data.</text>
</comment>
<evidence type="ECO:0000313" key="2">
    <source>
        <dbReference type="Proteomes" id="UP000569018"/>
    </source>
</evidence>
<reference evidence="1 2" key="1">
    <citation type="journal article" date="2020" name="Front. Microbiol.">
        <title>Single-cell genomics of novel Actinobacteria with the Wood-Ljungdahl pathway discovered in a serpentinizing system.</title>
        <authorList>
            <person name="Merino N."/>
            <person name="Kawai M."/>
            <person name="Boyd E.S."/>
            <person name="Colman D.R."/>
            <person name="McGlynn S.E."/>
            <person name="Nealson K.H."/>
            <person name="Kurokawa K."/>
            <person name="Hongoh Y."/>
        </authorList>
    </citation>
    <scope>NUCLEOTIDE SEQUENCE [LARGE SCALE GENOMIC DNA]</scope>
    <source>
        <strain evidence="1 2">S47</strain>
    </source>
</reference>
<evidence type="ECO:0000313" key="1">
    <source>
        <dbReference type="EMBL" id="GFP40505.1"/>
    </source>
</evidence>
<gene>
    <name evidence="1" type="ORF">HKBW3S47_02202</name>
</gene>
<organism evidence="1 2">
    <name type="scientific">Candidatus Hakubella thermalkaliphila</name>
    <dbReference type="NCBI Taxonomy" id="2754717"/>
    <lineage>
        <taxon>Bacteria</taxon>
        <taxon>Bacillati</taxon>
        <taxon>Actinomycetota</taxon>
        <taxon>Actinomycetota incertae sedis</taxon>
        <taxon>Candidatus Hakubellales</taxon>
        <taxon>Candidatus Hakubellaceae</taxon>
        <taxon>Candidatus Hakubella</taxon>
    </lineage>
</organism>
<sequence length="37" mass="4088">MVEKYRQHLVSLVDNESICATSPRVCADPMYGAAQGF</sequence>
<name>A0A6V8Q706_9ACTN</name>
<accession>A0A6V8Q706</accession>
<feature type="non-terminal residue" evidence="1">
    <location>
        <position position="37"/>
    </location>
</feature>
<protein>
    <submittedName>
        <fullName evidence="1">Uncharacterized protein</fullName>
    </submittedName>
</protein>
<proteinExistence type="predicted"/>